<gene>
    <name evidence="4" type="ORF">DME_LOCUS3872</name>
</gene>
<evidence type="ECO:0000313" key="5">
    <source>
        <dbReference type="Proteomes" id="UP000038040"/>
    </source>
</evidence>
<evidence type="ECO:0000256" key="2">
    <source>
        <dbReference type="RuleBase" id="RU102079"/>
    </source>
</evidence>
<dbReference type="InterPro" id="IPR001079">
    <property type="entry name" value="Galectin_CRD"/>
</dbReference>
<dbReference type="PANTHER" id="PTHR11346">
    <property type="entry name" value="GALECTIN"/>
    <property type="match status" value="1"/>
</dbReference>
<dbReference type="InterPro" id="IPR044156">
    <property type="entry name" value="Galectin-like"/>
</dbReference>
<dbReference type="SMART" id="SM00908">
    <property type="entry name" value="Gal-bind_lectin"/>
    <property type="match status" value="1"/>
</dbReference>
<dbReference type="Gene3D" id="2.60.120.200">
    <property type="match status" value="1"/>
</dbReference>
<dbReference type="EMBL" id="UYYG01000205">
    <property type="protein sequence ID" value="VDN53899.1"/>
    <property type="molecule type" value="Genomic_DNA"/>
</dbReference>
<evidence type="ECO:0000313" key="6">
    <source>
        <dbReference type="Proteomes" id="UP000274756"/>
    </source>
</evidence>
<dbReference type="Pfam" id="PF00337">
    <property type="entry name" value="Gal-bind_lectin"/>
    <property type="match status" value="1"/>
</dbReference>
<dbReference type="Proteomes" id="UP000038040">
    <property type="component" value="Unplaced"/>
</dbReference>
<dbReference type="WBParaSite" id="DME_0001040701-mRNA-1">
    <property type="protein sequence ID" value="DME_0001040701-mRNA-1"/>
    <property type="gene ID" value="DME_0001040701"/>
</dbReference>
<sequence>MSYPLKSIAYFSQKSVDVGARQKDAESLEPIRKPHLPFELSIKNGLTVNSWLIMTATPFTNAHAFYINFLYGSEYFFHFRVDFPRGKQQGAVVRNTTMNNLWQKEEREISEFPFIAGITFDMNFRFESHKVMVFVNGDYFTKFEYRGNVSLDDVNRMTIMGDLMVQKLHLKISKEDQTKVVV</sequence>
<keyword evidence="6" id="KW-1185">Reference proteome</keyword>
<evidence type="ECO:0000313" key="7">
    <source>
        <dbReference type="WBParaSite" id="DME_0001040701-mRNA-1"/>
    </source>
</evidence>
<dbReference type="PANTHER" id="PTHR11346:SF147">
    <property type="entry name" value="GALECTIN"/>
    <property type="match status" value="1"/>
</dbReference>
<dbReference type="InterPro" id="IPR013320">
    <property type="entry name" value="ConA-like_dom_sf"/>
</dbReference>
<dbReference type="Proteomes" id="UP000274756">
    <property type="component" value="Unassembled WGS sequence"/>
</dbReference>
<feature type="domain" description="Galectin" evidence="3">
    <location>
        <begin position="38"/>
        <end position="171"/>
    </location>
</feature>
<dbReference type="CDD" id="cd00070">
    <property type="entry name" value="GLECT"/>
    <property type="match status" value="1"/>
</dbReference>
<evidence type="ECO:0000256" key="1">
    <source>
        <dbReference type="ARBA" id="ARBA00022734"/>
    </source>
</evidence>
<reference evidence="7" key="1">
    <citation type="submission" date="2017-02" db="UniProtKB">
        <authorList>
            <consortium name="WormBaseParasite"/>
        </authorList>
    </citation>
    <scope>IDENTIFICATION</scope>
</reference>
<proteinExistence type="predicted"/>
<accession>A0A0N4UQV1</accession>
<dbReference type="STRING" id="318479.A0A0N4UQV1"/>
<dbReference type="AlphaFoldDB" id="A0A0N4UQV1"/>
<keyword evidence="1 2" id="KW-0430">Lectin</keyword>
<dbReference type="GO" id="GO:0030246">
    <property type="term" value="F:carbohydrate binding"/>
    <property type="evidence" value="ECO:0007669"/>
    <property type="project" value="UniProtKB-UniRule"/>
</dbReference>
<dbReference type="SUPFAM" id="SSF49899">
    <property type="entry name" value="Concanavalin A-like lectins/glucanases"/>
    <property type="match status" value="1"/>
</dbReference>
<evidence type="ECO:0000259" key="3">
    <source>
        <dbReference type="PROSITE" id="PS51304"/>
    </source>
</evidence>
<organism evidence="5 7">
    <name type="scientific">Dracunculus medinensis</name>
    <name type="common">Guinea worm</name>
    <dbReference type="NCBI Taxonomy" id="318479"/>
    <lineage>
        <taxon>Eukaryota</taxon>
        <taxon>Metazoa</taxon>
        <taxon>Ecdysozoa</taxon>
        <taxon>Nematoda</taxon>
        <taxon>Chromadorea</taxon>
        <taxon>Rhabditida</taxon>
        <taxon>Spirurina</taxon>
        <taxon>Dracunculoidea</taxon>
        <taxon>Dracunculidae</taxon>
        <taxon>Dracunculus</taxon>
    </lineage>
</organism>
<evidence type="ECO:0000313" key="4">
    <source>
        <dbReference type="EMBL" id="VDN53899.1"/>
    </source>
</evidence>
<name>A0A0N4UQV1_DRAME</name>
<protein>
    <recommendedName>
        <fullName evidence="2">Galectin</fullName>
    </recommendedName>
</protein>
<reference evidence="4 6" key="2">
    <citation type="submission" date="2018-11" db="EMBL/GenBank/DDBJ databases">
        <authorList>
            <consortium name="Pathogen Informatics"/>
        </authorList>
    </citation>
    <scope>NUCLEOTIDE SEQUENCE [LARGE SCALE GENOMIC DNA]</scope>
</reference>
<dbReference type="OrthoDB" id="6251307at2759"/>
<dbReference type="SMART" id="SM00276">
    <property type="entry name" value="GLECT"/>
    <property type="match status" value="1"/>
</dbReference>
<dbReference type="PROSITE" id="PS51304">
    <property type="entry name" value="GALECTIN"/>
    <property type="match status" value="1"/>
</dbReference>